<protein>
    <submittedName>
        <fullName evidence="3">Putative hydrolase</fullName>
    </submittedName>
</protein>
<dbReference type="OrthoDB" id="9805307at2"/>
<keyword evidence="1" id="KW-0479">Metal-binding</keyword>
<dbReference type="KEGG" id="nci:NCTC10296_01440"/>
<keyword evidence="3" id="KW-0378">Hydrolase</keyword>
<dbReference type="PANTHER" id="PTHR11820:SF7">
    <property type="entry name" value="ACYLPYRUVASE FAHD1, MITOCHONDRIAL"/>
    <property type="match status" value="1"/>
</dbReference>
<organism evidence="3 4">
    <name type="scientific">Neisseria canis</name>
    <dbReference type="NCBI Taxonomy" id="493"/>
    <lineage>
        <taxon>Bacteria</taxon>
        <taxon>Pseudomonadati</taxon>
        <taxon>Pseudomonadota</taxon>
        <taxon>Betaproteobacteria</taxon>
        <taxon>Neisseriales</taxon>
        <taxon>Neisseriaceae</taxon>
        <taxon>Neisseria</taxon>
    </lineage>
</organism>
<sequence length="215" mass="23091">MIEVKMEQKAAAVNNIYCIGRNYVDHIAELKNETPTEPVVFMKPNNSILHNGGTICLPEYSGSVHYECELVLLIGRDSDGVQGDLSGMVAGYGVGLDLTARDVQSRLKEKGLPWTKAKGFRGAACVSDFIAAEKLPDAQDCVFTFKVNGETRQRGQTSHMIYPIAAILRELADSYGLKAGDVVFTGTPAGVGELHSGDKLALDLAGVVQAEFDVA</sequence>
<gene>
    <name evidence="3" type="primary">ycgM</name>
    <name evidence="3" type="ORF">NCTC10296_01440</name>
</gene>
<dbReference type="SUPFAM" id="SSF56529">
    <property type="entry name" value="FAH"/>
    <property type="match status" value="1"/>
</dbReference>
<dbReference type="Gene3D" id="3.90.850.10">
    <property type="entry name" value="Fumarylacetoacetase-like, C-terminal domain"/>
    <property type="match status" value="1"/>
</dbReference>
<dbReference type="PANTHER" id="PTHR11820">
    <property type="entry name" value="ACYLPYRUVASE"/>
    <property type="match status" value="1"/>
</dbReference>
<feature type="domain" description="Fumarylacetoacetase-like C-terminal" evidence="2">
    <location>
        <begin position="16"/>
        <end position="214"/>
    </location>
</feature>
<dbReference type="Pfam" id="PF01557">
    <property type="entry name" value="FAA_hydrolase"/>
    <property type="match status" value="1"/>
</dbReference>
<dbReference type="RefSeq" id="WP_085415607.1">
    <property type="nucleotide sequence ID" value="NZ_CAUJPY010000001.1"/>
</dbReference>
<evidence type="ECO:0000313" key="4">
    <source>
        <dbReference type="Proteomes" id="UP000279284"/>
    </source>
</evidence>
<dbReference type="GO" id="GO:0018773">
    <property type="term" value="F:acetylpyruvate hydrolase activity"/>
    <property type="evidence" value="ECO:0007669"/>
    <property type="project" value="TreeGrafter"/>
</dbReference>
<name>A0A1X3D0R8_9NEIS</name>
<reference evidence="3 4" key="1">
    <citation type="submission" date="2018-12" db="EMBL/GenBank/DDBJ databases">
        <authorList>
            <consortium name="Pathogen Informatics"/>
        </authorList>
    </citation>
    <scope>NUCLEOTIDE SEQUENCE [LARGE SCALE GENOMIC DNA]</scope>
    <source>
        <strain evidence="3 4">NCTC10296</strain>
    </source>
</reference>
<keyword evidence="4" id="KW-1185">Reference proteome</keyword>
<accession>A0A1X3D0R8</accession>
<dbReference type="InterPro" id="IPR011234">
    <property type="entry name" value="Fumarylacetoacetase-like_C"/>
</dbReference>
<evidence type="ECO:0000313" key="3">
    <source>
        <dbReference type="EMBL" id="VEF01746.1"/>
    </source>
</evidence>
<evidence type="ECO:0000256" key="1">
    <source>
        <dbReference type="ARBA" id="ARBA00022723"/>
    </source>
</evidence>
<dbReference type="STRING" id="493.BWD07_01505"/>
<dbReference type="Proteomes" id="UP000279284">
    <property type="component" value="Chromosome"/>
</dbReference>
<proteinExistence type="predicted"/>
<dbReference type="AlphaFoldDB" id="A0A1X3D0R8"/>
<dbReference type="EMBL" id="LR134313">
    <property type="protein sequence ID" value="VEF01746.1"/>
    <property type="molecule type" value="Genomic_DNA"/>
</dbReference>
<dbReference type="GO" id="GO:0046872">
    <property type="term" value="F:metal ion binding"/>
    <property type="evidence" value="ECO:0007669"/>
    <property type="project" value="UniProtKB-KW"/>
</dbReference>
<dbReference type="InterPro" id="IPR036663">
    <property type="entry name" value="Fumarylacetoacetase_C_sf"/>
</dbReference>
<evidence type="ECO:0000259" key="2">
    <source>
        <dbReference type="Pfam" id="PF01557"/>
    </source>
</evidence>